<feature type="transmembrane region" description="Helical" evidence="1">
    <location>
        <begin position="98"/>
        <end position="117"/>
    </location>
</feature>
<organism evidence="2 3">
    <name type="scientific">Candidatus Azambacteria bacterium GW2011_GWA1_42_19</name>
    <dbReference type="NCBI Taxonomy" id="1618609"/>
    <lineage>
        <taxon>Bacteria</taxon>
        <taxon>Candidatus Azamiibacteriota</taxon>
    </lineage>
</organism>
<evidence type="ECO:0000313" key="3">
    <source>
        <dbReference type="Proteomes" id="UP000034951"/>
    </source>
</evidence>
<dbReference type="EMBL" id="LCDE01000011">
    <property type="protein sequence ID" value="KKS45934.1"/>
    <property type="molecule type" value="Genomic_DNA"/>
</dbReference>
<dbReference type="Proteomes" id="UP000034951">
    <property type="component" value="Unassembled WGS sequence"/>
</dbReference>
<comment type="caution">
    <text evidence="2">The sequence shown here is derived from an EMBL/GenBank/DDBJ whole genome shotgun (WGS) entry which is preliminary data.</text>
</comment>
<dbReference type="AlphaFoldDB" id="A0A0G0ZB93"/>
<keyword evidence="1" id="KW-0472">Membrane</keyword>
<proteinExistence type="predicted"/>
<protein>
    <submittedName>
        <fullName evidence="2">Uncharacterized protein</fullName>
    </submittedName>
</protein>
<accession>A0A0G0ZB93</accession>
<evidence type="ECO:0000256" key="1">
    <source>
        <dbReference type="SAM" id="Phobius"/>
    </source>
</evidence>
<gene>
    <name evidence="2" type="ORF">UV10_C0011G0020</name>
</gene>
<sequence>MNHFQISPLKFAIIYAAVFYVLGYVTLIPALGILETVIFSLSPSFLHLYILRPVYAMFYQNFSYLGLPFGFFINYIFGLLGGKVVLIFTSGKLSNKQFVILSFIVLLAISNVLNAVFVFEESQENPVPIVVLGMLPFSIIALSLFVYKIFIIKKRSP</sequence>
<feature type="transmembrane region" description="Helical" evidence="1">
    <location>
        <begin position="129"/>
        <end position="151"/>
    </location>
</feature>
<keyword evidence="1" id="KW-0812">Transmembrane</keyword>
<feature type="transmembrane region" description="Helical" evidence="1">
    <location>
        <begin position="12"/>
        <end position="42"/>
    </location>
</feature>
<evidence type="ECO:0000313" key="2">
    <source>
        <dbReference type="EMBL" id="KKS45934.1"/>
    </source>
</evidence>
<reference evidence="2 3" key="1">
    <citation type="journal article" date="2015" name="Nature">
        <title>rRNA introns, odd ribosomes, and small enigmatic genomes across a large radiation of phyla.</title>
        <authorList>
            <person name="Brown C.T."/>
            <person name="Hug L.A."/>
            <person name="Thomas B.C."/>
            <person name="Sharon I."/>
            <person name="Castelle C.J."/>
            <person name="Singh A."/>
            <person name="Wilkins M.J."/>
            <person name="Williams K.H."/>
            <person name="Banfield J.F."/>
        </authorList>
    </citation>
    <scope>NUCLEOTIDE SEQUENCE [LARGE SCALE GENOMIC DNA]</scope>
</reference>
<keyword evidence="1" id="KW-1133">Transmembrane helix</keyword>
<name>A0A0G0ZB93_9BACT</name>
<feature type="transmembrane region" description="Helical" evidence="1">
    <location>
        <begin position="62"/>
        <end position="86"/>
    </location>
</feature>